<evidence type="ECO:0000313" key="1">
    <source>
        <dbReference type="EMBL" id="TCT10529.1"/>
    </source>
</evidence>
<organism evidence="1 2">
    <name type="scientific">Tepidamorphus gemmatus</name>
    <dbReference type="NCBI Taxonomy" id="747076"/>
    <lineage>
        <taxon>Bacteria</taxon>
        <taxon>Pseudomonadati</taxon>
        <taxon>Pseudomonadota</taxon>
        <taxon>Alphaproteobacteria</taxon>
        <taxon>Hyphomicrobiales</taxon>
        <taxon>Tepidamorphaceae</taxon>
        <taxon>Tepidamorphus</taxon>
    </lineage>
</organism>
<accession>A0A4R3ME03</accession>
<dbReference type="RefSeq" id="WP_245499703.1">
    <property type="nucleotide sequence ID" value="NZ_SMAK01000005.1"/>
</dbReference>
<dbReference type="Proteomes" id="UP000295678">
    <property type="component" value="Unassembled WGS sequence"/>
</dbReference>
<sequence>MELDGLSIRIPMMLRRRGGRKLVIVPDGLKTSAPQPAFDPVLINALVRAHHWRREIESGEFRSASELAAHENLTDSFVARMLCLTLLAPDITQAILEGRHPKGLKLATLLRGMPLAWEEQRRLFWT</sequence>
<protein>
    <recommendedName>
        <fullName evidence="3">Bacteriophage-related protein</fullName>
    </recommendedName>
</protein>
<proteinExistence type="predicted"/>
<dbReference type="SUPFAM" id="SSF109709">
    <property type="entry name" value="KorB DNA-binding domain-like"/>
    <property type="match status" value="1"/>
</dbReference>
<gene>
    <name evidence="1" type="ORF">EDC22_10526</name>
</gene>
<name>A0A4R3ME03_9HYPH</name>
<evidence type="ECO:0008006" key="3">
    <source>
        <dbReference type="Google" id="ProtNLM"/>
    </source>
</evidence>
<dbReference type="AlphaFoldDB" id="A0A4R3ME03"/>
<keyword evidence="2" id="KW-1185">Reference proteome</keyword>
<dbReference type="EMBL" id="SMAK01000005">
    <property type="protein sequence ID" value="TCT10529.1"/>
    <property type="molecule type" value="Genomic_DNA"/>
</dbReference>
<reference evidence="1 2" key="1">
    <citation type="submission" date="2019-03" db="EMBL/GenBank/DDBJ databases">
        <title>Genomic Encyclopedia of Type Strains, Phase IV (KMG-IV): sequencing the most valuable type-strain genomes for metagenomic binning, comparative biology and taxonomic classification.</title>
        <authorList>
            <person name="Goeker M."/>
        </authorList>
    </citation>
    <scope>NUCLEOTIDE SEQUENCE [LARGE SCALE GENOMIC DNA]</scope>
    <source>
        <strain evidence="1 2">DSM 19345</strain>
    </source>
</reference>
<comment type="caution">
    <text evidence="1">The sequence shown here is derived from an EMBL/GenBank/DDBJ whole genome shotgun (WGS) entry which is preliminary data.</text>
</comment>
<evidence type="ECO:0000313" key="2">
    <source>
        <dbReference type="Proteomes" id="UP000295678"/>
    </source>
</evidence>